<sequence>MGTLGMNIQACNKAQIHYAYFVQELVHCSFQREKKKIYQENEGDLHMNQFQEISQECELQISYDLSQLIGYYFPSKQLYYFQIDDFIQDLIFKFFTRSAPPFHLSQKLNNPLIHLHQYKKEYSNNLQRLRISNNLNILILQTHKFYQHNLPLLISKIKILLSNPPCILNNILFLSLHKQYKYLQHLWVLAQQDYFIHIRLKQILLDPKLLLIQMQKKEYDDRNLPFLQILKVVFHIIILSIIALFYHLGLFSITKHSDSQLLTNLIYLLMHFSNTLKQAQPNLSDYIAWMSECLYTLQYFIYFVVEGIFCLFDQKFKDQLDQ</sequence>
<evidence type="ECO:0000256" key="1">
    <source>
        <dbReference type="SAM" id="Phobius"/>
    </source>
</evidence>
<reference evidence="3" key="1">
    <citation type="journal article" date="2006" name="PLoS Biol.">
        <title>Macronuclear genome sequence of the ciliate Tetrahymena thermophila, a model eukaryote.</title>
        <authorList>
            <person name="Eisen J.A."/>
            <person name="Coyne R.S."/>
            <person name="Wu M."/>
            <person name="Wu D."/>
            <person name="Thiagarajan M."/>
            <person name="Wortman J.R."/>
            <person name="Badger J.H."/>
            <person name="Ren Q."/>
            <person name="Amedeo P."/>
            <person name="Jones K.M."/>
            <person name="Tallon L.J."/>
            <person name="Delcher A.L."/>
            <person name="Salzberg S.L."/>
            <person name="Silva J.C."/>
            <person name="Haas B.J."/>
            <person name="Majoros W.H."/>
            <person name="Farzad M."/>
            <person name="Carlton J.M."/>
            <person name="Smith R.K. Jr."/>
            <person name="Garg J."/>
            <person name="Pearlman R.E."/>
            <person name="Karrer K.M."/>
            <person name="Sun L."/>
            <person name="Manning G."/>
            <person name="Elde N.C."/>
            <person name="Turkewitz A.P."/>
            <person name="Asai D.J."/>
            <person name="Wilkes D.E."/>
            <person name="Wang Y."/>
            <person name="Cai H."/>
            <person name="Collins K."/>
            <person name="Stewart B.A."/>
            <person name="Lee S.R."/>
            <person name="Wilamowska K."/>
            <person name="Weinberg Z."/>
            <person name="Ruzzo W.L."/>
            <person name="Wloga D."/>
            <person name="Gaertig J."/>
            <person name="Frankel J."/>
            <person name="Tsao C.-C."/>
            <person name="Gorovsky M.A."/>
            <person name="Keeling P.J."/>
            <person name="Waller R.F."/>
            <person name="Patron N.J."/>
            <person name="Cherry J.M."/>
            <person name="Stover N.A."/>
            <person name="Krieger C.J."/>
            <person name="del Toro C."/>
            <person name="Ryder H.F."/>
            <person name="Williamson S.C."/>
            <person name="Barbeau R.A."/>
            <person name="Hamilton E.P."/>
            <person name="Orias E."/>
        </authorList>
    </citation>
    <scope>NUCLEOTIDE SEQUENCE [LARGE SCALE GENOMIC DNA]</scope>
    <source>
        <strain evidence="3">SB210</strain>
    </source>
</reference>
<proteinExistence type="predicted"/>
<organism evidence="2 3">
    <name type="scientific">Tetrahymena thermophila (strain SB210)</name>
    <dbReference type="NCBI Taxonomy" id="312017"/>
    <lineage>
        <taxon>Eukaryota</taxon>
        <taxon>Sar</taxon>
        <taxon>Alveolata</taxon>
        <taxon>Ciliophora</taxon>
        <taxon>Intramacronucleata</taxon>
        <taxon>Oligohymenophorea</taxon>
        <taxon>Hymenostomatida</taxon>
        <taxon>Tetrahymenina</taxon>
        <taxon>Tetrahymenidae</taxon>
        <taxon>Tetrahymena</taxon>
    </lineage>
</organism>
<dbReference type="Proteomes" id="UP000009168">
    <property type="component" value="Unassembled WGS sequence"/>
</dbReference>
<name>W7X5H7_TETTS</name>
<accession>W7X5H7</accession>
<keyword evidence="1 2" id="KW-0812">Transmembrane</keyword>
<gene>
    <name evidence="2" type="ORF">TTHERM_000049478</name>
</gene>
<dbReference type="GeneID" id="24436997"/>
<dbReference type="KEGG" id="tet:TTHERM_000049478"/>
<evidence type="ECO:0000313" key="2">
    <source>
        <dbReference type="EMBL" id="EWS74625.1"/>
    </source>
</evidence>
<feature type="transmembrane region" description="Helical" evidence="1">
    <location>
        <begin position="232"/>
        <end position="253"/>
    </location>
</feature>
<evidence type="ECO:0000313" key="3">
    <source>
        <dbReference type="Proteomes" id="UP000009168"/>
    </source>
</evidence>
<keyword evidence="1" id="KW-1133">Transmembrane helix</keyword>
<dbReference type="InParanoid" id="W7X5H7"/>
<dbReference type="EMBL" id="GG662712">
    <property type="protein sequence ID" value="EWS74625.1"/>
    <property type="molecule type" value="Genomic_DNA"/>
</dbReference>
<protein>
    <submittedName>
        <fullName evidence="2">Transmembrane protein, putative</fullName>
    </submittedName>
</protein>
<keyword evidence="1" id="KW-0472">Membrane</keyword>
<dbReference type="AlphaFoldDB" id="W7X5H7"/>
<keyword evidence="3" id="KW-1185">Reference proteome</keyword>
<feature type="transmembrane region" description="Helical" evidence="1">
    <location>
        <begin position="286"/>
        <end position="312"/>
    </location>
</feature>
<dbReference type="RefSeq" id="XP_012652847.1">
    <property type="nucleotide sequence ID" value="XM_012797393.1"/>
</dbReference>